<gene>
    <name evidence="3" type="ORF">TSA66_18050</name>
</gene>
<proteinExistence type="predicted"/>
<keyword evidence="4" id="KW-1185">Reference proteome</keyword>
<dbReference type="EMBL" id="JWJG01000028">
    <property type="protein sequence ID" value="KIF83828.1"/>
    <property type="molecule type" value="Genomic_DNA"/>
</dbReference>
<protein>
    <recommendedName>
        <fullName evidence="5">MSHA biogenesis protein MshD</fullName>
    </recommendedName>
</protein>
<dbReference type="AlphaFoldDB" id="A0A0C1YA12"/>
<dbReference type="STRING" id="709839.TSA66_18050"/>
<keyword evidence="2" id="KW-1133">Transmembrane helix</keyword>
<evidence type="ECO:0000313" key="3">
    <source>
        <dbReference type="EMBL" id="KIF83828.1"/>
    </source>
</evidence>
<keyword evidence="2" id="KW-0472">Membrane</keyword>
<feature type="transmembrane region" description="Helical" evidence="2">
    <location>
        <begin position="6"/>
        <end position="31"/>
    </location>
</feature>
<organism evidence="3 4">
    <name type="scientific">Noviherbaspirillum autotrophicum</name>
    <dbReference type="NCBI Taxonomy" id="709839"/>
    <lineage>
        <taxon>Bacteria</taxon>
        <taxon>Pseudomonadati</taxon>
        <taxon>Pseudomonadota</taxon>
        <taxon>Betaproteobacteria</taxon>
        <taxon>Burkholderiales</taxon>
        <taxon>Oxalobacteraceae</taxon>
        <taxon>Noviherbaspirillum</taxon>
    </lineage>
</organism>
<evidence type="ECO:0008006" key="5">
    <source>
        <dbReference type="Google" id="ProtNLM"/>
    </source>
</evidence>
<evidence type="ECO:0000256" key="2">
    <source>
        <dbReference type="SAM" id="Phobius"/>
    </source>
</evidence>
<name>A0A0C1YA12_9BURK</name>
<dbReference type="OrthoDB" id="8759523at2"/>
<comment type="caution">
    <text evidence="3">The sequence shown here is derived from an EMBL/GenBank/DDBJ whole genome shotgun (WGS) entry which is preliminary data.</text>
</comment>
<evidence type="ECO:0000256" key="1">
    <source>
        <dbReference type="SAM" id="MobiDB-lite"/>
    </source>
</evidence>
<accession>A0A0C1YA12</accession>
<evidence type="ECO:0000313" key="4">
    <source>
        <dbReference type="Proteomes" id="UP000031572"/>
    </source>
</evidence>
<reference evidence="3 4" key="1">
    <citation type="submission" date="2014-12" db="EMBL/GenBank/DDBJ databases">
        <title>Denitrispirillum autotrophicum gen. nov., sp. nov., Denitrifying, Facultatively Autotrophic Bacteria Isolated from Rice Paddy Soil.</title>
        <authorList>
            <person name="Ishii S."/>
            <person name="Ashida N."/>
            <person name="Ohno H."/>
            <person name="Otsuka S."/>
            <person name="Yokota A."/>
            <person name="Senoo K."/>
        </authorList>
    </citation>
    <scope>NUCLEOTIDE SEQUENCE [LARGE SCALE GENOMIC DNA]</scope>
    <source>
        <strain evidence="3 4">TSA66</strain>
    </source>
</reference>
<feature type="compositionally biased region" description="Polar residues" evidence="1">
    <location>
        <begin position="70"/>
        <end position="84"/>
    </location>
</feature>
<dbReference type="PROSITE" id="PS00409">
    <property type="entry name" value="PROKAR_NTER_METHYL"/>
    <property type="match status" value="1"/>
</dbReference>
<dbReference type="InterPro" id="IPR012902">
    <property type="entry name" value="N_methyl_site"/>
</dbReference>
<dbReference type="Proteomes" id="UP000031572">
    <property type="component" value="Unassembled WGS sequence"/>
</dbReference>
<feature type="region of interest" description="Disordered" evidence="1">
    <location>
        <begin position="63"/>
        <end position="84"/>
    </location>
</feature>
<keyword evidence="2" id="KW-0812">Transmembrane</keyword>
<sequence length="195" mass="19883">MAGLTLIELVFFIVIVSVAVAGVLSVLNVTARRSADPQLRKQAIAIAEALLEEVETMPFTYCDPDDPNAGTANSSDDCSAGNNEASLPLGAQANAASEMRGSLDTPFDNVADYNGFTIQGGNAGSADIGGVVSVPAGYNASVAVAQEAFGPTGVPSPQVPAVAALRITVTVTYNGGSDSIVMEGYRAQYAPRATP</sequence>